<feature type="signal peptide" evidence="8">
    <location>
        <begin position="1"/>
        <end position="40"/>
    </location>
</feature>
<dbReference type="CDD" id="cd00063">
    <property type="entry name" value="FN3"/>
    <property type="match status" value="2"/>
</dbReference>
<evidence type="ECO:0000256" key="8">
    <source>
        <dbReference type="SAM" id="SignalP"/>
    </source>
</evidence>
<organism evidence="10 11">
    <name type="scientific">Microtetraspora fusca</name>
    <dbReference type="NCBI Taxonomy" id="1997"/>
    <lineage>
        <taxon>Bacteria</taxon>
        <taxon>Bacillati</taxon>
        <taxon>Actinomycetota</taxon>
        <taxon>Actinomycetes</taxon>
        <taxon>Streptosporangiales</taxon>
        <taxon>Streptosporangiaceae</taxon>
        <taxon>Microtetraspora</taxon>
    </lineage>
</organism>
<dbReference type="SMART" id="SM00560">
    <property type="entry name" value="LamGL"/>
    <property type="match status" value="1"/>
</dbReference>
<dbReference type="InterPro" id="IPR006558">
    <property type="entry name" value="LamG-like"/>
</dbReference>
<evidence type="ECO:0000256" key="1">
    <source>
        <dbReference type="ARBA" id="ARBA00004613"/>
    </source>
</evidence>
<dbReference type="Gene3D" id="2.60.40.10">
    <property type="entry name" value="Immunoglobulins"/>
    <property type="match status" value="2"/>
</dbReference>
<keyword evidence="4" id="KW-1015">Disulfide bond</keyword>
<evidence type="ECO:0000256" key="5">
    <source>
        <dbReference type="ARBA" id="ARBA00023295"/>
    </source>
</evidence>
<comment type="subcellular location">
    <subcellularLocation>
        <location evidence="1">Secreted</location>
    </subcellularLocation>
</comment>
<feature type="region of interest" description="Disordered" evidence="7">
    <location>
        <begin position="38"/>
        <end position="68"/>
    </location>
</feature>
<dbReference type="Pfam" id="PF00041">
    <property type="entry name" value="fn3"/>
    <property type="match status" value="1"/>
</dbReference>
<dbReference type="PANTHER" id="PTHR42535">
    <property type="entry name" value="OOKINETE PROTEIN, PUTATIVE-RELATED"/>
    <property type="match status" value="1"/>
</dbReference>
<name>A0ABW6V8B7_MICFU</name>
<dbReference type="SMART" id="SM00060">
    <property type="entry name" value="FN3"/>
    <property type="match status" value="2"/>
</dbReference>
<evidence type="ECO:0000313" key="10">
    <source>
        <dbReference type="EMBL" id="MFF4775465.1"/>
    </source>
</evidence>
<gene>
    <name evidence="10" type="ORF">ACFY05_21665</name>
</gene>
<dbReference type="InterPro" id="IPR055372">
    <property type="entry name" value="CBM96"/>
</dbReference>
<keyword evidence="6" id="KW-0624">Polysaccharide degradation</keyword>
<evidence type="ECO:0000259" key="9">
    <source>
        <dbReference type="PROSITE" id="PS50853"/>
    </source>
</evidence>
<dbReference type="Proteomes" id="UP001602119">
    <property type="component" value="Unassembled WGS sequence"/>
</dbReference>
<dbReference type="InterPro" id="IPR036116">
    <property type="entry name" value="FN3_sf"/>
</dbReference>
<dbReference type="InterPro" id="IPR013783">
    <property type="entry name" value="Ig-like_fold"/>
</dbReference>
<feature type="domain" description="Fibronectin type-III" evidence="9">
    <location>
        <begin position="1233"/>
        <end position="1330"/>
    </location>
</feature>
<keyword evidence="3 8" id="KW-0732">Signal</keyword>
<feature type="domain" description="Fibronectin type-III" evidence="9">
    <location>
        <begin position="811"/>
        <end position="906"/>
    </location>
</feature>
<accession>A0ABW6V8B7</accession>
<sequence>MNKSGSPPPFPLGGIGFRKLSGLMAAVITASLLTAGPVPAAADDTQPTPSPDPTTAPATTTFPKPEDPDADLRAAIAEAKKQNKPVEVLSKGTESSRSWAYPDGHITTDTYAGPARVKQADGSFQWIDTTLIERDGTFQPKTAKADIRFSQGGDTKLASLERDDKGQLFALEWPTPLPKPRIEGNKATYVGAAGPTADLVVTALATGFRHDVVLRERPTGPVEFRLPVRTKGLKLSETKIGGLKLTDAKGKTVASAAQPFMTEAPSNDAKTLPHQRGEIEASVVTEKDGGQVLVIKPDQAFLTDEKTTYPVTVDPTVSLTATTDAWVQARTGAADATGSELNIGTGTYYQSERKCSGSVCTYTNKIYPNFLRGYIGFGSTSAFAGKYVDSATIQLLGSYAGPCASRTLTALPITSSWSTSSLSWSSLPSTTSTGAVTITPSCSSSTVTSFNVTQMAKNWAAGSPSYGVELKSTEDSRSSWPDDPNPVTAQYWSFNSVESGQSPPKLTVNYLLPPEIPTVTGESIDSIAGNDAISRSSDVKVSYKSTSIDGKKIDYLVSISDPTRPIPVPPAPSPSPSPTSSPSPSPTSTAIPGLVAAYGMNEGSGTTVADASGSGNTGTASATSWTAGKYGKALSFNGTSSWVTVNDSPSLKLTNKITMEAWVKPTSISGWHTILMKEVSPDDGSYALYASITDNKGVPIGPGTDLQIGGYYDGSESLTKLPTNTWSHVAGTYDGTSTKIYVNGSFAGETTLSGDVATGAAPLRIGGNNPFGEYFNGLIDEVRIYNTALTQGQIQADMNTPVGAAPTPDNPPSAPGTVTAVAGPDTVNLSWGAALDDRGAVTYQVHRSKTAGFTPSTTTRVATVSELAYSDSGMVQGQYYYRVIAVDSAGQAGPASNEVSALTSAQLFPPVSGADSGQVVSNEFKLGSPDSFKFKVKACLTGIVPRMCNETPYYRITTDAPFAPTSLSISLEDPQNPILSGMVSRPSGGAVTAKFFLYNSAGLPVGAVPLGAVSVTGGERAEFAVPEGALQPGSAYTWKMQTCAVDICSPKSDAESFTVEGSDGSSEETADSVQRLTLRRDNFVIMSANVGATSCNGSPCSLTESDTIKIGGTGDNKQVTVVGVNFAEIPGSSIFTESLIDLGTPVCPEGPCPVNANVTVRPLDGEVTSDTKGSDVISMPGREARTAPLQTARFDVTGQEFAWFVVDTDSAAPVIFGDSAAEIQPSAVIAYAPPAPPSQVVNLKASPGDSGGIVSWGVPESNGSMSILQGYDVEVINQSGDVVSASETSEPTEIVDDLVNGSNYTIRVRARTNIGAGEWASTSLTPVDQGLDNLDYADLVEAYYKAQDTVLEGRVPDVWALPEAAPSAPLSAKLALLNALLLSEKQSMDSANVRRSNSAVTLTGVVMQAADANTVLVHARVEREWDIVSNDPQAQEPVTSRQSSERQTFAFQRDRRLSYEMGSADLHEDSSDLIVGDVTSQLSSMAGSPAVPPGCDGYLDITKKASAPILRPAKGAAIQTAVRSRWIKPNRCVDGTTWPIYKFSAATKMYTNSSFWTPKKKNSKGKWVIDKTQQSKNKYLYDHSRLDLVSNACFAVNTTNFTVGGEVAVEKGGGGVAVSGQATQNGNEACQPYQADGLVGAGVHELTLASGTLVARCWMSGGNTCDIKAYAHEGYPAFRMNYWETPSEDRQCHPVNPKKFNGCKKSKVLYGRKADTGFLTRSGDPY</sequence>
<dbReference type="SUPFAM" id="SSF49899">
    <property type="entry name" value="Concanavalin A-like lectins/glucanases"/>
    <property type="match status" value="1"/>
</dbReference>
<dbReference type="Gene3D" id="2.60.120.200">
    <property type="match status" value="1"/>
</dbReference>
<feature type="compositionally biased region" description="Low complexity" evidence="7">
    <location>
        <begin position="38"/>
        <end position="47"/>
    </location>
</feature>
<dbReference type="Pfam" id="PF24517">
    <property type="entry name" value="CBM96"/>
    <property type="match status" value="1"/>
</dbReference>
<dbReference type="PANTHER" id="PTHR42535:SF2">
    <property type="entry name" value="CHROMOSOME UNDETERMINED SCAFFOLD_146, WHOLE GENOME SHOTGUN SEQUENCE"/>
    <property type="match status" value="1"/>
</dbReference>
<keyword evidence="6" id="KW-0119">Carbohydrate metabolism</keyword>
<comment type="caution">
    <text evidence="10">The sequence shown here is derived from an EMBL/GenBank/DDBJ whole genome shotgun (WGS) entry which is preliminary data.</text>
</comment>
<evidence type="ECO:0000313" key="11">
    <source>
        <dbReference type="Proteomes" id="UP001602119"/>
    </source>
</evidence>
<dbReference type="PROSITE" id="PS50853">
    <property type="entry name" value="FN3"/>
    <property type="match status" value="2"/>
</dbReference>
<keyword evidence="2" id="KW-0964">Secreted</keyword>
<evidence type="ECO:0000256" key="4">
    <source>
        <dbReference type="ARBA" id="ARBA00023157"/>
    </source>
</evidence>
<dbReference type="NCBIfam" id="NF033679">
    <property type="entry name" value="DNRLRE_dom"/>
    <property type="match status" value="1"/>
</dbReference>
<evidence type="ECO:0000256" key="7">
    <source>
        <dbReference type="SAM" id="MobiDB-lite"/>
    </source>
</evidence>
<evidence type="ECO:0000256" key="2">
    <source>
        <dbReference type="ARBA" id="ARBA00022525"/>
    </source>
</evidence>
<keyword evidence="5" id="KW-0326">Glycosidase</keyword>
<feature type="chain" id="PRO_5045105157" evidence="8">
    <location>
        <begin position="41"/>
        <end position="1726"/>
    </location>
</feature>
<keyword evidence="5" id="KW-0378">Hydrolase</keyword>
<proteinExistence type="predicted"/>
<feature type="compositionally biased region" description="Pro residues" evidence="7">
    <location>
        <begin position="564"/>
        <end position="585"/>
    </location>
</feature>
<dbReference type="InterPro" id="IPR013320">
    <property type="entry name" value="ConA-like_dom_sf"/>
</dbReference>
<dbReference type="RefSeq" id="WP_387343682.1">
    <property type="nucleotide sequence ID" value="NZ_JBIAXI010000013.1"/>
</dbReference>
<protein>
    <submittedName>
        <fullName evidence="10">LamG-like jellyroll fold domain-containing protein</fullName>
    </submittedName>
</protein>
<keyword evidence="11" id="KW-1185">Reference proteome</keyword>
<feature type="region of interest" description="Disordered" evidence="7">
    <location>
        <begin position="560"/>
        <end position="591"/>
    </location>
</feature>
<dbReference type="SUPFAM" id="SSF49265">
    <property type="entry name" value="Fibronectin type III"/>
    <property type="match status" value="1"/>
</dbReference>
<dbReference type="EMBL" id="JBIAXI010000013">
    <property type="protein sequence ID" value="MFF4775465.1"/>
    <property type="molecule type" value="Genomic_DNA"/>
</dbReference>
<reference evidence="10 11" key="1">
    <citation type="submission" date="2024-10" db="EMBL/GenBank/DDBJ databases">
        <title>The Natural Products Discovery Center: Release of the First 8490 Sequenced Strains for Exploring Actinobacteria Biosynthetic Diversity.</title>
        <authorList>
            <person name="Kalkreuter E."/>
            <person name="Kautsar S.A."/>
            <person name="Yang D."/>
            <person name="Bader C.D."/>
            <person name="Teijaro C.N."/>
            <person name="Fluegel L."/>
            <person name="Davis C.M."/>
            <person name="Simpson J.R."/>
            <person name="Lauterbach L."/>
            <person name="Steele A.D."/>
            <person name="Gui C."/>
            <person name="Meng S."/>
            <person name="Li G."/>
            <person name="Viehrig K."/>
            <person name="Ye F."/>
            <person name="Su P."/>
            <person name="Kiefer A.F."/>
            <person name="Nichols A."/>
            <person name="Cepeda A.J."/>
            <person name="Yan W."/>
            <person name="Fan B."/>
            <person name="Jiang Y."/>
            <person name="Adhikari A."/>
            <person name="Zheng C.-J."/>
            <person name="Schuster L."/>
            <person name="Cowan T.M."/>
            <person name="Smanski M.J."/>
            <person name="Chevrette M.G."/>
            <person name="De Carvalho L.P.S."/>
            <person name="Shen B."/>
        </authorList>
    </citation>
    <scope>NUCLEOTIDE SEQUENCE [LARGE SCALE GENOMIC DNA]</scope>
    <source>
        <strain evidence="10 11">NPDC001281</strain>
    </source>
</reference>
<evidence type="ECO:0000256" key="3">
    <source>
        <dbReference type="ARBA" id="ARBA00022729"/>
    </source>
</evidence>
<evidence type="ECO:0000256" key="6">
    <source>
        <dbReference type="ARBA" id="ARBA00023326"/>
    </source>
</evidence>
<dbReference type="Pfam" id="PF13385">
    <property type="entry name" value="Laminin_G_3"/>
    <property type="match status" value="1"/>
</dbReference>
<dbReference type="InterPro" id="IPR003961">
    <property type="entry name" value="FN3_dom"/>
</dbReference>